<evidence type="ECO:0000256" key="6">
    <source>
        <dbReference type="ARBA" id="ARBA00022679"/>
    </source>
</evidence>
<dbReference type="Pfam" id="PF00139">
    <property type="entry name" value="Lectin_legB"/>
    <property type="match status" value="2"/>
</dbReference>
<keyword evidence="14 18" id="KW-0472">Membrane</keyword>
<dbReference type="RefSeq" id="XP_022158345.1">
    <property type="nucleotide sequence ID" value="XM_022302653.1"/>
</dbReference>
<feature type="domain" description="Protein kinase" evidence="20">
    <location>
        <begin position="1046"/>
        <end position="1329"/>
    </location>
</feature>
<evidence type="ECO:0000256" key="14">
    <source>
        <dbReference type="ARBA" id="ARBA00023136"/>
    </source>
</evidence>
<dbReference type="InterPro" id="IPR017441">
    <property type="entry name" value="Protein_kinase_ATP_BS"/>
</dbReference>
<feature type="domain" description="Protein kinase" evidence="20">
    <location>
        <begin position="343"/>
        <end position="627"/>
    </location>
</feature>
<dbReference type="PANTHER" id="PTHR27007">
    <property type="match status" value="1"/>
</dbReference>
<dbReference type="GO" id="GO:0005524">
    <property type="term" value="F:ATP binding"/>
    <property type="evidence" value="ECO:0007669"/>
    <property type="project" value="UniProtKB-UniRule"/>
</dbReference>
<keyword evidence="6" id="KW-0808">Transferase</keyword>
<comment type="similarity">
    <text evidence="2">Belongs to the leguminous lectin family.</text>
</comment>
<evidence type="ECO:0000256" key="2">
    <source>
        <dbReference type="ARBA" id="ARBA00007606"/>
    </source>
</evidence>
<feature type="binding site" evidence="17">
    <location>
        <position position="370"/>
    </location>
    <ligand>
        <name>ATP</name>
        <dbReference type="ChEBI" id="CHEBI:30616"/>
    </ligand>
</feature>
<keyword evidence="7 18" id="KW-0812">Transmembrane</keyword>
<dbReference type="GO" id="GO:0030246">
    <property type="term" value="F:carbohydrate binding"/>
    <property type="evidence" value="ECO:0007669"/>
    <property type="project" value="UniProtKB-KW"/>
</dbReference>
<evidence type="ECO:0000256" key="9">
    <source>
        <dbReference type="ARBA" id="ARBA00022734"/>
    </source>
</evidence>
<sequence>MASTKKPFLLLATISATLVAQVCSFFIDFPLATNYDQLATLIWNYDTSVFHGDHVRPPPPLEIKAVANASVRVVYYEKFRLRNGGKTATFVANFVLNLGSETNSPPGNEGVAFILAADPSPPAASEGQWLGIANSTMNGTAEAAIFAIEFDTRKNFPEDVDGNHVGLDLNSVYSVSQKPLSEFRVNLSAMTDVFVRADFDGQNISIYVSTSSRLEDQLKSRVIFHPLNLSVLPDEVYVGFSASKFNYESQLNWIKSWQFSGTDVVDDDDKHHRRGWVWITAVAGGLVFISGVAILCFWVVRKRQMEDSEEAYPDIEDQLQDFSISPRVQKFGFTELKNATGNFDPKNRLGRGGFGTVYRGNLMNKDVAVKRISEDSRQGKQEFIAEVATIGGLHHKNLVKLIGWCYQKRDLLLVYEYMPNGSLDKLIFGGDDKSSTAPNWEIRQNIIYGVAEALDYLHNGCEKTVLHRDVKSSNIMLDSRFEAKLGDFGLARTIRRTEQTHHSTREIAGTPGYMAPEIFLTSRATAETDVYAFGVLVLEVVCGRKPGSPSELGGYDGSLAHWAWEFHKEGKIGEAVDERIEVEGEFVKEEMEYLLILGLACCHPNPLQRPTMRNVLQVLKGEANPPILPNERPSFVWPPMPPSFKEDTDSSLKDSQLAPFTKLSGRHTSNVSSSISGLPSFSPCLTSQQRRVQPILCKTPLFFLCIQTMSSSLATIRILLLATAAFFGCAVHPTRCFFINFPFFSADDPSEFLLSNNAAIFLDALQVTLDVRGASIANESGRVVYRKPFKLKYNDKIASFTTNFEINISPVSSPAGEGMAFILAADASPPTGSYGQWLGIVNASTNGTLEAKILAIEFDTRKNFPQDVDSNHVGLNINGIFSIVQQPLSDFRVNLSSANSIFGIIKYDGTYISVFVSMSNKKEDQLNNLVIFRPLDLSILPDKVFVGFSASTSNYTQLNSVKSWQFYGTDFSRGKGPLWVWLTVAGVVAGHICVAGLAFFFWETKRRMDQPDEPYGGIEDQLKDFSIAPRAQKFGLRELKKATNDFDPKNRLGKGGFGTVYKGILLDKEVAIKRIAEDSRQGKQEFIAEVATIGSLHHKNLVKLTGWCYEKRDLLLVYEYMPNGSLSKLIFGNSQIDGMELAHNWGTRRNIICGVAEASDYLHNGCERTVLHRDIKSSNIMLDSKFEPKLGDFGLARIIHRSEQTHHSTREIAGTPGYMAPEIFLTCRATTETDVYAFGVLILEVMCGRKPGNPSELGGYDGSLAHWAWEFQGKIVEAVDERIEGQFIGEELEHLLILGLACCHPNPLQRTTMRNVMHVLKGKANPPVLPNERPSFVWPPMPPSFREDANNLVKESQLTQFTELTGR</sequence>
<keyword evidence="21" id="KW-1185">Reference proteome</keyword>
<dbReference type="CDD" id="cd14066">
    <property type="entry name" value="STKc_IRAK"/>
    <property type="match status" value="2"/>
</dbReference>
<dbReference type="FunFam" id="1.10.510.10:FF:000240">
    <property type="entry name" value="Lectin-domain containing receptor kinase A4.3"/>
    <property type="match status" value="1"/>
</dbReference>
<dbReference type="InterPro" id="IPR011009">
    <property type="entry name" value="Kinase-like_dom_sf"/>
</dbReference>
<evidence type="ECO:0000256" key="19">
    <source>
        <dbReference type="SAM" id="SignalP"/>
    </source>
</evidence>
<dbReference type="InterPro" id="IPR013320">
    <property type="entry name" value="ConA-like_dom_sf"/>
</dbReference>
<dbReference type="KEGG" id="mcha:111024852"/>
<evidence type="ECO:0000256" key="1">
    <source>
        <dbReference type="ARBA" id="ARBA00004251"/>
    </source>
</evidence>
<gene>
    <name evidence="22" type="primary">LOC111024852</name>
</gene>
<proteinExistence type="inferred from homology"/>
<keyword evidence="15" id="KW-0675">Receptor</keyword>
<keyword evidence="5" id="KW-1003">Cell membrane</keyword>
<dbReference type="FunFam" id="3.30.200.20:FF:000217">
    <property type="entry name" value="probable LRR receptor-like serine/threonine-protein kinase At1g53430"/>
    <property type="match status" value="1"/>
</dbReference>
<dbReference type="InterPro" id="IPR001220">
    <property type="entry name" value="Legume_lectin_dom"/>
</dbReference>
<dbReference type="GeneID" id="111024852"/>
<dbReference type="PROSITE" id="PS50011">
    <property type="entry name" value="PROTEIN_KINASE_DOM"/>
    <property type="match status" value="2"/>
</dbReference>
<feature type="transmembrane region" description="Helical" evidence="18">
    <location>
        <begin position="978"/>
        <end position="1002"/>
    </location>
</feature>
<dbReference type="FunFam" id="3.30.200.20:FF:000178">
    <property type="entry name" value="serine/threonine-protein kinase PBS1-like"/>
    <property type="match status" value="1"/>
</dbReference>
<reference evidence="22" key="1">
    <citation type="submission" date="2025-08" db="UniProtKB">
        <authorList>
            <consortium name="RefSeq"/>
        </authorList>
    </citation>
    <scope>IDENTIFICATION</scope>
    <source>
        <strain evidence="22">OHB3-1</strain>
    </source>
</reference>
<evidence type="ECO:0000256" key="12">
    <source>
        <dbReference type="ARBA" id="ARBA00022840"/>
    </source>
</evidence>
<evidence type="ECO:0000256" key="17">
    <source>
        <dbReference type="PROSITE-ProRule" id="PRU10141"/>
    </source>
</evidence>
<dbReference type="Gene3D" id="1.10.510.10">
    <property type="entry name" value="Transferase(Phosphotransferase) domain 1"/>
    <property type="match status" value="2"/>
</dbReference>
<dbReference type="GO" id="GO:0002229">
    <property type="term" value="P:defense response to oomycetes"/>
    <property type="evidence" value="ECO:0007669"/>
    <property type="project" value="UniProtKB-ARBA"/>
</dbReference>
<accession>A0A6J1DVK5</accession>
<evidence type="ECO:0000313" key="21">
    <source>
        <dbReference type="Proteomes" id="UP000504603"/>
    </source>
</evidence>
<dbReference type="GO" id="GO:0004672">
    <property type="term" value="F:protein kinase activity"/>
    <property type="evidence" value="ECO:0007669"/>
    <property type="project" value="InterPro"/>
</dbReference>
<dbReference type="GO" id="GO:0005886">
    <property type="term" value="C:plasma membrane"/>
    <property type="evidence" value="ECO:0007669"/>
    <property type="project" value="UniProtKB-SubCell"/>
</dbReference>
<dbReference type="OrthoDB" id="1913956at2759"/>
<evidence type="ECO:0000256" key="8">
    <source>
        <dbReference type="ARBA" id="ARBA00022729"/>
    </source>
</evidence>
<dbReference type="SUPFAM" id="SSF56112">
    <property type="entry name" value="Protein kinase-like (PK-like)"/>
    <property type="match status" value="2"/>
</dbReference>
<dbReference type="Pfam" id="PF00069">
    <property type="entry name" value="Pkinase"/>
    <property type="match status" value="2"/>
</dbReference>
<dbReference type="PROSITE" id="PS00107">
    <property type="entry name" value="PROTEIN_KINASE_ATP"/>
    <property type="match status" value="2"/>
</dbReference>
<evidence type="ECO:0000256" key="15">
    <source>
        <dbReference type="ARBA" id="ARBA00023170"/>
    </source>
</evidence>
<dbReference type="PROSITE" id="PS00108">
    <property type="entry name" value="PROTEIN_KINASE_ST"/>
    <property type="match status" value="2"/>
</dbReference>
<keyword evidence="16" id="KW-0325">Glycoprotein</keyword>
<keyword evidence="13 18" id="KW-1133">Transmembrane helix</keyword>
<evidence type="ECO:0000313" key="22">
    <source>
        <dbReference type="RefSeq" id="XP_022158345.1"/>
    </source>
</evidence>
<evidence type="ECO:0000256" key="18">
    <source>
        <dbReference type="SAM" id="Phobius"/>
    </source>
</evidence>
<evidence type="ECO:0000256" key="4">
    <source>
        <dbReference type="ARBA" id="ARBA00010217"/>
    </source>
</evidence>
<dbReference type="InterPro" id="IPR000719">
    <property type="entry name" value="Prot_kinase_dom"/>
</dbReference>
<comment type="similarity">
    <text evidence="4">In the C-terminal section; belongs to the protein kinase superfamily. Ser/Thr protein kinase family.</text>
</comment>
<protein>
    <submittedName>
        <fullName evidence="22">LOW QUALITY PROTEIN: uncharacterized protein LOC111024852</fullName>
    </submittedName>
</protein>
<feature type="chain" id="PRO_5026801713" evidence="19">
    <location>
        <begin position="25"/>
        <end position="1367"/>
    </location>
</feature>
<evidence type="ECO:0000256" key="16">
    <source>
        <dbReference type="ARBA" id="ARBA00023180"/>
    </source>
</evidence>
<feature type="signal peptide" evidence="19">
    <location>
        <begin position="1"/>
        <end position="24"/>
    </location>
</feature>
<name>A0A6J1DVK5_MOMCH</name>
<keyword evidence="10 17" id="KW-0547">Nucleotide-binding</keyword>
<evidence type="ECO:0000256" key="11">
    <source>
        <dbReference type="ARBA" id="ARBA00022777"/>
    </source>
</evidence>
<evidence type="ECO:0000256" key="3">
    <source>
        <dbReference type="ARBA" id="ARBA00008536"/>
    </source>
</evidence>
<evidence type="ECO:0000256" key="13">
    <source>
        <dbReference type="ARBA" id="ARBA00022989"/>
    </source>
</evidence>
<evidence type="ECO:0000256" key="7">
    <source>
        <dbReference type="ARBA" id="ARBA00022692"/>
    </source>
</evidence>
<feature type="transmembrane region" description="Helical" evidence="18">
    <location>
        <begin position="701"/>
        <end position="727"/>
    </location>
</feature>
<comment type="similarity">
    <text evidence="3">In the N-terminal section; belongs to the leguminous lectin family.</text>
</comment>
<dbReference type="CDD" id="cd06899">
    <property type="entry name" value="lectin_legume_LecRK_Arcelin_ConA"/>
    <property type="match status" value="2"/>
</dbReference>
<dbReference type="SMART" id="SM00220">
    <property type="entry name" value="S_TKc"/>
    <property type="match status" value="2"/>
</dbReference>
<feature type="transmembrane region" description="Helical" evidence="18">
    <location>
        <begin position="276"/>
        <end position="300"/>
    </location>
</feature>
<evidence type="ECO:0000256" key="10">
    <source>
        <dbReference type="ARBA" id="ARBA00022741"/>
    </source>
</evidence>
<organism evidence="21 22">
    <name type="scientific">Momordica charantia</name>
    <name type="common">Bitter gourd</name>
    <name type="synonym">Balsam pear</name>
    <dbReference type="NCBI Taxonomy" id="3673"/>
    <lineage>
        <taxon>Eukaryota</taxon>
        <taxon>Viridiplantae</taxon>
        <taxon>Streptophyta</taxon>
        <taxon>Embryophyta</taxon>
        <taxon>Tracheophyta</taxon>
        <taxon>Spermatophyta</taxon>
        <taxon>Magnoliopsida</taxon>
        <taxon>eudicotyledons</taxon>
        <taxon>Gunneridae</taxon>
        <taxon>Pentapetalae</taxon>
        <taxon>rosids</taxon>
        <taxon>fabids</taxon>
        <taxon>Cucurbitales</taxon>
        <taxon>Cucurbitaceae</taxon>
        <taxon>Momordiceae</taxon>
        <taxon>Momordica</taxon>
    </lineage>
</organism>
<feature type="binding site" evidence="17">
    <location>
        <position position="1073"/>
    </location>
    <ligand>
        <name>ATP</name>
        <dbReference type="ChEBI" id="CHEBI:30616"/>
    </ligand>
</feature>
<dbReference type="FunFam" id="1.10.510.10:FF:000444">
    <property type="entry name" value="probable L-type lectin-domain containing receptor kinase S.5"/>
    <property type="match status" value="1"/>
</dbReference>
<dbReference type="InterPro" id="IPR008271">
    <property type="entry name" value="Ser/Thr_kinase_AS"/>
</dbReference>
<comment type="subcellular location">
    <subcellularLocation>
        <location evidence="1">Cell membrane</location>
        <topology evidence="1">Single-pass type I membrane protein</topology>
    </subcellularLocation>
</comment>
<keyword evidence="9" id="KW-0430">Lectin</keyword>
<dbReference type="Gene3D" id="2.60.120.200">
    <property type="match status" value="2"/>
</dbReference>
<dbReference type="Proteomes" id="UP000504603">
    <property type="component" value="Unplaced"/>
</dbReference>
<keyword evidence="12 17" id="KW-0067">ATP-binding</keyword>
<dbReference type="Gene3D" id="3.30.200.20">
    <property type="entry name" value="Phosphorylase Kinase, domain 1"/>
    <property type="match status" value="2"/>
</dbReference>
<evidence type="ECO:0000256" key="5">
    <source>
        <dbReference type="ARBA" id="ARBA00022475"/>
    </source>
</evidence>
<evidence type="ECO:0000259" key="20">
    <source>
        <dbReference type="PROSITE" id="PS50011"/>
    </source>
</evidence>
<dbReference type="SUPFAM" id="SSF49899">
    <property type="entry name" value="Concanavalin A-like lectins/glucanases"/>
    <property type="match status" value="2"/>
</dbReference>
<keyword evidence="8 19" id="KW-0732">Signal</keyword>
<dbReference type="InterPro" id="IPR050528">
    <property type="entry name" value="L-type_Lectin-RKs"/>
</dbReference>
<keyword evidence="11" id="KW-0418">Kinase</keyword>